<accession>A0AB34HWP5</accession>
<comment type="caution">
    <text evidence="2">The sequence shown here is derived from an EMBL/GenBank/DDBJ whole genome shotgun (WGS) entry which is preliminary data.</text>
</comment>
<dbReference type="EMBL" id="JAIQCJ010000544">
    <property type="protein sequence ID" value="KAJ8795538.1"/>
    <property type="molecule type" value="Genomic_DNA"/>
</dbReference>
<feature type="region of interest" description="Disordered" evidence="1">
    <location>
        <begin position="154"/>
        <end position="212"/>
    </location>
</feature>
<proteinExistence type="predicted"/>
<gene>
    <name evidence="2" type="ORF">J1605_002300</name>
</gene>
<feature type="compositionally biased region" description="Basic and acidic residues" evidence="1">
    <location>
        <begin position="191"/>
        <end position="209"/>
    </location>
</feature>
<feature type="region of interest" description="Disordered" evidence="1">
    <location>
        <begin position="1"/>
        <end position="28"/>
    </location>
</feature>
<dbReference type="AlphaFoldDB" id="A0AB34HWP5"/>
<sequence length="376" mass="39934">MEGRIASPRTRELGLCPSAGSRSGQRGPGAYVTERRAGWCWTCCGPWFQERLPAACRAPPLAHIGALEAQPGWAGGSGEPTSHPPTPGSCPSARSSGQAAVADPAPFSLRPWGLCPPPVLRCHPGEPLSRGHCVNHEVGLGAILLGARSPLYRLPGPSEPEPPARDALSQRAVHSPRPNGPPRRRGTVWESRSRSWRSGDSELEVEGRARSSGGTRAHTLSVLFILTCVLGYVTLLEETPRDTAYNTKRYRPGPAQPRSTRLAGALGAVRHFPPLFCPSPSLGPAAHAAFAREKPEGAAAAPGRGLKGFRSVPMGWLPHTSHPQHPRPHLIVLLVSSVLTPSQAAPGPVVPGSVRPDCIASPLRPQLQERSSPDRL</sequence>
<organism evidence="2 3">
    <name type="scientific">Eschrichtius robustus</name>
    <name type="common">California gray whale</name>
    <name type="synonym">Eschrichtius gibbosus</name>
    <dbReference type="NCBI Taxonomy" id="9764"/>
    <lineage>
        <taxon>Eukaryota</taxon>
        <taxon>Metazoa</taxon>
        <taxon>Chordata</taxon>
        <taxon>Craniata</taxon>
        <taxon>Vertebrata</taxon>
        <taxon>Euteleostomi</taxon>
        <taxon>Mammalia</taxon>
        <taxon>Eutheria</taxon>
        <taxon>Laurasiatheria</taxon>
        <taxon>Artiodactyla</taxon>
        <taxon>Whippomorpha</taxon>
        <taxon>Cetacea</taxon>
        <taxon>Mysticeti</taxon>
        <taxon>Eschrichtiidae</taxon>
        <taxon>Eschrichtius</taxon>
    </lineage>
</organism>
<dbReference type="Proteomes" id="UP001159641">
    <property type="component" value="Unassembled WGS sequence"/>
</dbReference>
<feature type="region of interest" description="Disordered" evidence="1">
    <location>
        <begin position="344"/>
        <end position="376"/>
    </location>
</feature>
<feature type="region of interest" description="Disordered" evidence="1">
    <location>
        <begin position="71"/>
        <end position="103"/>
    </location>
</feature>
<protein>
    <submittedName>
        <fullName evidence="2">Uncharacterized protein</fullName>
    </submittedName>
</protein>
<evidence type="ECO:0000256" key="1">
    <source>
        <dbReference type="SAM" id="MobiDB-lite"/>
    </source>
</evidence>
<evidence type="ECO:0000313" key="3">
    <source>
        <dbReference type="Proteomes" id="UP001159641"/>
    </source>
</evidence>
<evidence type="ECO:0000313" key="2">
    <source>
        <dbReference type="EMBL" id="KAJ8795538.1"/>
    </source>
</evidence>
<keyword evidence="3" id="KW-1185">Reference proteome</keyword>
<reference evidence="2 3" key="1">
    <citation type="submission" date="2022-11" db="EMBL/GenBank/DDBJ databases">
        <title>Whole genome sequence of Eschrichtius robustus ER-17-0199.</title>
        <authorList>
            <person name="Bruniche-Olsen A."/>
            <person name="Black A.N."/>
            <person name="Fields C.J."/>
            <person name="Walden K."/>
            <person name="Dewoody J.A."/>
        </authorList>
    </citation>
    <scope>NUCLEOTIDE SEQUENCE [LARGE SCALE GENOMIC DNA]</scope>
    <source>
        <strain evidence="2">ER-17-0199</strain>
        <tissue evidence="2">Blubber</tissue>
    </source>
</reference>
<name>A0AB34HWP5_ESCRO</name>